<dbReference type="EMBL" id="FN653023">
    <property type="protein sequence ID" value="CBY17848.1"/>
    <property type="molecule type" value="Genomic_DNA"/>
</dbReference>
<dbReference type="FunCoup" id="E4X2J5">
    <property type="interactions" value="3"/>
</dbReference>
<dbReference type="PANTHER" id="PTHR12112">
    <property type="entry name" value="BNIP - RELATED"/>
    <property type="match status" value="1"/>
</dbReference>
<accession>E4X2J5</accession>
<protein>
    <recommendedName>
        <fullName evidence="1">DDH domain-containing protein</fullName>
    </recommendedName>
</protein>
<dbReference type="AlphaFoldDB" id="E4X2J5"/>
<evidence type="ECO:0000313" key="3">
    <source>
        <dbReference type="Proteomes" id="UP000001307"/>
    </source>
</evidence>
<feature type="domain" description="DDH" evidence="1">
    <location>
        <begin position="20"/>
        <end position="172"/>
    </location>
</feature>
<organism evidence="2">
    <name type="scientific">Oikopleura dioica</name>
    <name type="common">Tunicate</name>
    <dbReference type="NCBI Taxonomy" id="34765"/>
    <lineage>
        <taxon>Eukaryota</taxon>
        <taxon>Metazoa</taxon>
        <taxon>Chordata</taxon>
        <taxon>Tunicata</taxon>
        <taxon>Appendicularia</taxon>
        <taxon>Copelata</taxon>
        <taxon>Oikopleuridae</taxon>
        <taxon>Oikopleura</taxon>
    </lineage>
</organism>
<dbReference type="Gene3D" id="3.90.1640.10">
    <property type="entry name" value="inorganic pyrophosphatase (n-terminal core)"/>
    <property type="match status" value="1"/>
</dbReference>
<proteinExistence type="predicted"/>
<dbReference type="InParanoid" id="E4X2J5"/>
<dbReference type="InterPro" id="IPR038763">
    <property type="entry name" value="DHH_sf"/>
</dbReference>
<dbReference type="Pfam" id="PF01368">
    <property type="entry name" value="DHH"/>
    <property type="match status" value="1"/>
</dbReference>
<dbReference type="SUPFAM" id="SSF64182">
    <property type="entry name" value="DHH phosphoesterases"/>
    <property type="match status" value="1"/>
</dbReference>
<dbReference type="GO" id="GO:0004309">
    <property type="term" value="F:exopolyphosphatase activity"/>
    <property type="evidence" value="ECO:0007669"/>
    <property type="project" value="TreeGrafter"/>
</dbReference>
<sequence>MSLANWLKCLKSELRSVTRVVIGNEAGDLDSAVSALVLAYILHVKDPKSVTFPLLNYSKNLYSAKTEVVHVLENIDISKNDLFFLPQMKDELEQIEDLDIVLVDHNEPTGILNESFGSSKVSLIIDHHPENPTNMLSCEKSIELVGSCSSLVADYAVKAAVYLPDDAREIIASAIVIDTSGFSPIQLVDDIDRGMFARMTEGKPTDVDSLLAELTSARFKIDGLSIRDLLLKDAKHIVADKNRSIFAATLHCDMGDFLRKEDAWFEIAEFYFSNDCKNADILLLMGTVADGTNRGFGWYSPKMGLDFSEKFHEVARFSWILEDGSL</sequence>
<evidence type="ECO:0000259" key="1">
    <source>
        <dbReference type="Pfam" id="PF01368"/>
    </source>
</evidence>
<gene>
    <name evidence="2" type="ORF">GSOID_T00017470001</name>
</gene>
<name>E4X2J5_OIKDI</name>
<dbReference type="InterPro" id="IPR001667">
    <property type="entry name" value="DDH_dom"/>
</dbReference>
<dbReference type="OrthoDB" id="374045at2759"/>
<dbReference type="PANTHER" id="PTHR12112:SF39">
    <property type="entry name" value="EG:152A3.5 PROTEIN (FBGN0003116_PN PROTEIN)"/>
    <property type="match status" value="1"/>
</dbReference>
<reference evidence="2" key="1">
    <citation type="journal article" date="2010" name="Science">
        <title>Plasticity of animal genome architecture unmasked by rapid evolution of a pelagic tunicate.</title>
        <authorList>
            <person name="Denoeud F."/>
            <person name="Henriet S."/>
            <person name="Mungpakdee S."/>
            <person name="Aury J.M."/>
            <person name="Da Silva C."/>
            <person name="Brinkmann H."/>
            <person name="Mikhaleva J."/>
            <person name="Olsen L.C."/>
            <person name="Jubin C."/>
            <person name="Canestro C."/>
            <person name="Bouquet J.M."/>
            <person name="Danks G."/>
            <person name="Poulain J."/>
            <person name="Campsteijn C."/>
            <person name="Adamski M."/>
            <person name="Cross I."/>
            <person name="Yadetie F."/>
            <person name="Muffato M."/>
            <person name="Louis A."/>
            <person name="Butcher S."/>
            <person name="Tsagkogeorga G."/>
            <person name="Konrad A."/>
            <person name="Singh S."/>
            <person name="Jensen M.F."/>
            <person name="Cong E.H."/>
            <person name="Eikeseth-Otteraa H."/>
            <person name="Noel B."/>
            <person name="Anthouard V."/>
            <person name="Porcel B.M."/>
            <person name="Kachouri-Lafond R."/>
            <person name="Nishino A."/>
            <person name="Ugolini M."/>
            <person name="Chourrout P."/>
            <person name="Nishida H."/>
            <person name="Aasland R."/>
            <person name="Huzurbazar S."/>
            <person name="Westhof E."/>
            <person name="Delsuc F."/>
            <person name="Lehrach H."/>
            <person name="Reinhardt R."/>
            <person name="Weissenbach J."/>
            <person name="Roy S.W."/>
            <person name="Artiguenave F."/>
            <person name="Postlethwait J.H."/>
            <person name="Manak J.R."/>
            <person name="Thompson E.M."/>
            <person name="Jaillon O."/>
            <person name="Du Pasquier L."/>
            <person name="Boudinot P."/>
            <person name="Liberles D.A."/>
            <person name="Volff J.N."/>
            <person name="Philippe H."/>
            <person name="Lenhard B."/>
            <person name="Roest Crollius H."/>
            <person name="Wincker P."/>
            <person name="Chourrout D."/>
        </authorList>
    </citation>
    <scope>NUCLEOTIDE SEQUENCE [LARGE SCALE GENOMIC DNA]</scope>
</reference>
<dbReference type="Proteomes" id="UP000001307">
    <property type="component" value="Unassembled WGS sequence"/>
</dbReference>
<keyword evidence="3" id="KW-1185">Reference proteome</keyword>
<evidence type="ECO:0000313" key="2">
    <source>
        <dbReference type="EMBL" id="CBY17848.1"/>
    </source>
</evidence>
<dbReference type="GO" id="GO:0005737">
    <property type="term" value="C:cytoplasm"/>
    <property type="evidence" value="ECO:0007669"/>
    <property type="project" value="TreeGrafter"/>
</dbReference>